<reference evidence="1" key="1">
    <citation type="journal article" date="2021" name="Proc. Natl. Acad. Sci. U.S.A.">
        <title>A Catalog of Tens of Thousands of Viruses from Human Metagenomes Reveals Hidden Associations with Chronic Diseases.</title>
        <authorList>
            <person name="Tisza M.J."/>
            <person name="Buck C.B."/>
        </authorList>
    </citation>
    <scope>NUCLEOTIDE SEQUENCE</scope>
    <source>
        <strain evidence="1">CtnzH2</strain>
    </source>
</reference>
<dbReference type="InterPro" id="IPR038628">
    <property type="entry name" value="XkdM-like_sf"/>
</dbReference>
<name>A0A8S5S7T1_9CAUD</name>
<dbReference type="SUPFAM" id="SSF69279">
    <property type="entry name" value="Phage tail proteins"/>
    <property type="match status" value="1"/>
</dbReference>
<evidence type="ECO:0000313" key="1">
    <source>
        <dbReference type="EMBL" id="DAF46974.1"/>
    </source>
</evidence>
<accession>A0A8S5S7T1</accession>
<dbReference type="Pfam" id="PF09393">
    <property type="entry name" value="DUF2001"/>
    <property type="match status" value="1"/>
</dbReference>
<sequence length="157" mass="17584">MFNAYMNEQDVPSAKEAEAFVTVGEQRYNLLNAKNFEGKANISTKEIPVLGKIISGRKPTGMVVQAKMTVYKCSEMFDRIVTEYKNTGHLPVFELQTTNNDAATCMGRSTKVYHNCVIDGDVLLSMFDAEGGFVEQEINFYAADYSSPESYKEPSYL</sequence>
<dbReference type="Gene3D" id="2.30.110.40">
    <property type="entry name" value="Phage tail tube protein"/>
    <property type="match status" value="1"/>
</dbReference>
<dbReference type="InterPro" id="IPR018989">
    <property type="entry name" value="DUF2001"/>
</dbReference>
<organism evidence="1">
    <name type="scientific">Myoviridae sp. ctnzH2</name>
    <dbReference type="NCBI Taxonomy" id="2827707"/>
    <lineage>
        <taxon>Viruses</taxon>
        <taxon>Duplodnaviria</taxon>
        <taxon>Heunggongvirae</taxon>
        <taxon>Uroviricota</taxon>
        <taxon>Caudoviricetes</taxon>
    </lineage>
</organism>
<dbReference type="EMBL" id="BK032549">
    <property type="protein sequence ID" value="DAF46974.1"/>
    <property type="molecule type" value="Genomic_DNA"/>
</dbReference>
<protein>
    <submittedName>
        <fullName evidence="1">Tail tube protein</fullName>
    </submittedName>
</protein>
<proteinExistence type="predicted"/>